<evidence type="ECO:0000256" key="1">
    <source>
        <dbReference type="SAM" id="Coils"/>
    </source>
</evidence>
<protein>
    <submittedName>
        <fullName evidence="3">RAD50-interacting protein 1-like</fullName>
    </submittedName>
</protein>
<keyword evidence="2" id="KW-1185">Reference proteome</keyword>
<proteinExistence type="predicted"/>
<dbReference type="InterPro" id="IPR007528">
    <property type="entry name" value="RINT1_Tip20"/>
</dbReference>
<keyword evidence="1" id="KW-0175">Coiled coil</keyword>
<evidence type="ECO:0000313" key="2">
    <source>
        <dbReference type="Proteomes" id="UP000694941"/>
    </source>
</evidence>
<dbReference type="PANTHER" id="PTHR13520:SF0">
    <property type="entry name" value="RAD50-INTERACTING PROTEIN 1"/>
    <property type="match status" value="1"/>
</dbReference>
<feature type="coiled-coil region" evidence="1">
    <location>
        <begin position="78"/>
        <end position="139"/>
    </location>
</feature>
<organism evidence="2 3">
    <name type="scientific">Limulus polyphemus</name>
    <name type="common">Atlantic horseshoe crab</name>
    <dbReference type="NCBI Taxonomy" id="6850"/>
    <lineage>
        <taxon>Eukaryota</taxon>
        <taxon>Metazoa</taxon>
        <taxon>Ecdysozoa</taxon>
        <taxon>Arthropoda</taxon>
        <taxon>Chelicerata</taxon>
        <taxon>Merostomata</taxon>
        <taxon>Xiphosura</taxon>
        <taxon>Limulidae</taxon>
        <taxon>Limulus</taxon>
    </lineage>
</organism>
<gene>
    <name evidence="3" type="primary">LOC106467278</name>
</gene>
<dbReference type="Gene3D" id="1.20.58.1420">
    <property type="entry name" value="Dsl1p vesicle tethering complex, Tip20p subunit, domain B"/>
    <property type="match status" value="1"/>
</dbReference>
<dbReference type="PROSITE" id="PS51386">
    <property type="entry name" value="RINT1_TIP20"/>
    <property type="match status" value="1"/>
</dbReference>
<dbReference type="Proteomes" id="UP000694941">
    <property type="component" value="Unplaced"/>
</dbReference>
<dbReference type="InterPro" id="IPR042044">
    <property type="entry name" value="EXOC6PINT-1/Sec15/Tip20_C_dom2"/>
</dbReference>
<sequence>MASQKVVEWLNEEFGKDVSSLAKARNLHKELLANKRELENKLYVKPGDISNIGNSLFLKKLEEGYKAVERSKKLITSFQNIKHEAARHLQKVADLQESFKVYILEFQELTAAENYLMWISQIEGKNEQVQEAVQQGEDKQAVPYLSWLINIWCQLQTSSCQTLLDFVQKTIIHWYNLLRERFGKEFEKTLQVLQWPISSTSTFTTPSVETLQRFESLFLSLIQIQLPEEILKQTNEKRGNKTSVSLILPLELMIQPLRKRFAFHFMSNRQTNRLDKPEWYLTQVLSWIHDHGNFMDHFVQAILNKSGFQSIQAKMEVMRALVELAAKKLEEDVSELLYDDLLLTHTIDEVLLFEKEILSRGYPQSYPSILSVLLSEKCFNRWINLERHYAMTKVDELLNSHTAWQVCVQDIELDELKKPECAEAFLTLLSTMTERYKNLRDLHNQLQFLDLQLELLDDFRMRLLQLRSQAQDPLDSSFCPILNTVHYLIVVLKEWSNLPFFIQLLYHKIHSHQEHHQDKWSNTLKDSPFSESTGNKIHWNSEDIQYERFLHYSVFDYIVLLLQQMQEDLVTKVIEWVLLDVKAKSRPYRKDKWFSMPLLPHGAEYCVSPTAYSMLSVLKSHIQVLQESLAQPLFKTVWQRVCKGLNIYLYEEVILQNYFSEGGAEQLKWDMTRNLFPIFGRFTQKPENYFKEVKEACKLLTLPRASALLLLDTLNPIQGELVDITAALEEQGIFSLSLHQALKILFLRSDLANA</sequence>
<dbReference type="RefSeq" id="XP_013783065.1">
    <property type="nucleotide sequence ID" value="XM_013927611.2"/>
</dbReference>
<dbReference type="InterPro" id="IPR042042">
    <property type="entry name" value="Tip20p_domB"/>
</dbReference>
<dbReference type="PANTHER" id="PTHR13520">
    <property type="entry name" value="RAD50-INTERACTING PROTEIN 1 RINT-1"/>
    <property type="match status" value="1"/>
</dbReference>
<name>A0ABM1BJ73_LIMPO</name>
<accession>A0ABM1BJ73</accession>
<evidence type="ECO:0000313" key="3">
    <source>
        <dbReference type="RefSeq" id="XP_013783065.1"/>
    </source>
</evidence>
<dbReference type="Gene3D" id="1.20.58.670">
    <property type="entry name" value="Dsl1p vesicle tethering complex, Tip20p subunit, domain D"/>
    <property type="match status" value="1"/>
</dbReference>
<reference evidence="3" key="1">
    <citation type="submission" date="2025-08" db="UniProtKB">
        <authorList>
            <consortium name="RefSeq"/>
        </authorList>
    </citation>
    <scope>IDENTIFICATION</scope>
    <source>
        <tissue evidence="3">Muscle</tissue>
    </source>
</reference>
<dbReference type="GeneID" id="106467278"/>
<dbReference type="Pfam" id="PF04437">
    <property type="entry name" value="RINT1_TIP1"/>
    <property type="match status" value="1"/>
</dbReference>